<dbReference type="InterPro" id="IPR020846">
    <property type="entry name" value="MFS_dom"/>
</dbReference>
<proteinExistence type="predicted"/>
<keyword evidence="9" id="KW-1185">Reference proteome</keyword>
<evidence type="ECO:0000256" key="4">
    <source>
        <dbReference type="ARBA" id="ARBA00023136"/>
    </source>
</evidence>
<evidence type="ECO:0000256" key="3">
    <source>
        <dbReference type="ARBA" id="ARBA00022989"/>
    </source>
</evidence>
<feature type="transmembrane region" description="Helical" evidence="6">
    <location>
        <begin position="168"/>
        <end position="188"/>
    </location>
</feature>
<feature type="transmembrane region" description="Helical" evidence="6">
    <location>
        <begin position="137"/>
        <end position="156"/>
    </location>
</feature>
<feature type="transmembrane region" description="Helical" evidence="6">
    <location>
        <begin position="111"/>
        <end position="132"/>
    </location>
</feature>
<dbReference type="PROSITE" id="PS50850">
    <property type="entry name" value="MFS"/>
    <property type="match status" value="1"/>
</dbReference>
<organism evidence="8 9">
    <name type="scientific">Anthostomella pinea</name>
    <dbReference type="NCBI Taxonomy" id="933095"/>
    <lineage>
        <taxon>Eukaryota</taxon>
        <taxon>Fungi</taxon>
        <taxon>Dikarya</taxon>
        <taxon>Ascomycota</taxon>
        <taxon>Pezizomycotina</taxon>
        <taxon>Sordariomycetes</taxon>
        <taxon>Xylariomycetidae</taxon>
        <taxon>Xylariales</taxon>
        <taxon>Xylariaceae</taxon>
        <taxon>Anthostomella</taxon>
    </lineage>
</organism>
<evidence type="ECO:0000313" key="8">
    <source>
        <dbReference type="EMBL" id="CAJ2504164.1"/>
    </source>
</evidence>
<dbReference type="GO" id="GO:0022857">
    <property type="term" value="F:transmembrane transporter activity"/>
    <property type="evidence" value="ECO:0007669"/>
    <property type="project" value="InterPro"/>
</dbReference>
<dbReference type="Pfam" id="PF07690">
    <property type="entry name" value="MFS_1"/>
    <property type="match status" value="1"/>
</dbReference>
<sequence length="544" mass="57979">MAEIRPHSPPDSMATSTTTTSDEIELTKPKACLAARNTSKDWTREEDPQTPLPLNPEPVRAFAAKWRSYLIIANLSSINFLGNVSTGLIMTCIPKMAIDLSIPAQTYYWPLSVYGLTSGASLLVAGAVADVVGSKRVFLTGNVLQAVFTLGCGLARTNAQLSTFRALHGVAVALCLPTSVGLLTSAVAPGRRRNIGFACTGVGQSLGFSFGLVLGGVSVDTAGWRVGWYAVAATLLALAPVGIYVLPTDTLARAPSLHALRTRVDWVGALIISGSLTMLAYVLLQLSESEDSVYLPCNIALLVGSLALMPAFGWWMSMAARCGRPVLIPNGLWRRLPFASVCLMVLLSYAVMQTMQLFCTLFFQSVQGLDALQSSVRLLPSFIVGSVIDFSTGMFIHRVSPAYLVFASSLLCAGGSVLMALADQEWPYWYAAFPAQILQPMSADVLFCVGLVIVSELFPDDTQSLAGAVFNMAGQFGTSIGLALMGVVADSVTRRSRHADKESPEALGEGYRAAFWTAMGWMLLVCLIALVGLKGVRRVGLGLG</sequence>
<dbReference type="Gene3D" id="1.20.1250.20">
    <property type="entry name" value="MFS general substrate transporter like domains"/>
    <property type="match status" value="2"/>
</dbReference>
<dbReference type="PANTHER" id="PTHR42718">
    <property type="entry name" value="MAJOR FACILITATOR SUPERFAMILY MULTIDRUG TRANSPORTER MFSC"/>
    <property type="match status" value="1"/>
</dbReference>
<feature type="transmembrane region" description="Helical" evidence="6">
    <location>
        <begin position="226"/>
        <end position="246"/>
    </location>
</feature>
<comment type="subcellular location">
    <subcellularLocation>
        <location evidence="1">Membrane</location>
        <topology evidence="1">Multi-pass membrane protein</topology>
    </subcellularLocation>
</comment>
<feature type="transmembrane region" description="Helical" evidence="6">
    <location>
        <begin position="428"/>
        <end position="453"/>
    </location>
</feature>
<feature type="transmembrane region" description="Helical" evidence="6">
    <location>
        <begin position="69"/>
        <end position="91"/>
    </location>
</feature>
<feature type="transmembrane region" description="Helical" evidence="6">
    <location>
        <begin position="378"/>
        <end position="396"/>
    </location>
</feature>
<evidence type="ECO:0000259" key="7">
    <source>
        <dbReference type="PROSITE" id="PS50850"/>
    </source>
</evidence>
<feature type="domain" description="Major facilitator superfamily (MFS) profile" evidence="7">
    <location>
        <begin position="71"/>
        <end position="537"/>
    </location>
</feature>
<protein>
    <submittedName>
        <fullName evidence="8">Uu.00g115580.m01.CDS01</fullName>
    </submittedName>
</protein>
<accession>A0AAI8VGY2</accession>
<dbReference type="AlphaFoldDB" id="A0AAI8VGY2"/>
<dbReference type="PANTHER" id="PTHR42718:SF27">
    <property type="entry name" value="TRANSPORTER, PUTATIVE-RELATED"/>
    <property type="match status" value="1"/>
</dbReference>
<dbReference type="SUPFAM" id="SSF103473">
    <property type="entry name" value="MFS general substrate transporter"/>
    <property type="match status" value="1"/>
</dbReference>
<name>A0AAI8VGY2_9PEZI</name>
<evidence type="ECO:0000256" key="1">
    <source>
        <dbReference type="ARBA" id="ARBA00004141"/>
    </source>
</evidence>
<reference evidence="8" key="1">
    <citation type="submission" date="2023-10" db="EMBL/GenBank/DDBJ databases">
        <authorList>
            <person name="Hackl T."/>
        </authorList>
    </citation>
    <scope>NUCLEOTIDE SEQUENCE</scope>
</reference>
<comment type="caution">
    <text evidence="8">The sequence shown here is derived from an EMBL/GenBank/DDBJ whole genome shotgun (WGS) entry which is preliminary data.</text>
</comment>
<keyword evidence="4 6" id="KW-0472">Membrane</keyword>
<dbReference type="EMBL" id="CAUWAG010000006">
    <property type="protein sequence ID" value="CAJ2504164.1"/>
    <property type="molecule type" value="Genomic_DNA"/>
</dbReference>
<keyword evidence="3 6" id="KW-1133">Transmembrane helix</keyword>
<dbReference type="InterPro" id="IPR011701">
    <property type="entry name" value="MFS"/>
</dbReference>
<dbReference type="Proteomes" id="UP001295740">
    <property type="component" value="Unassembled WGS sequence"/>
</dbReference>
<dbReference type="InterPro" id="IPR036259">
    <property type="entry name" value="MFS_trans_sf"/>
</dbReference>
<feature type="transmembrane region" description="Helical" evidence="6">
    <location>
        <begin position="336"/>
        <end position="358"/>
    </location>
</feature>
<keyword evidence="2 6" id="KW-0812">Transmembrane</keyword>
<evidence type="ECO:0000256" key="6">
    <source>
        <dbReference type="SAM" id="Phobius"/>
    </source>
</evidence>
<feature type="transmembrane region" description="Helical" evidence="6">
    <location>
        <begin position="195"/>
        <end position="214"/>
    </location>
</feature>
<gene>
    <name evidence="8" type="ORF">KHLLAP_LOCUS4632</name>
</gene>
<feature type="transmembrane region" description="Helical" evidence="6">
    <location>
        <begin position="266"/>
        <end position="287"/>
    </location>
</feature>
<feature type="transmembrane region" description="Helical" evidence="6">
    <location>
        <begin position="403"/>
        <end position="422"/>
    </location>
</feature>
<evidence type="ECO:0000256" key="5">
    <source>
        <dbReference type="SAM" id="MobiDB-lite"/>
    </source>
</evidence>
<feature type="transmembrane region" description="Helical" evidence="6">
    <location>
        <begin position="513"/>
        <end position="533"/>
    </location>
</feature>
<evidence type="ECO:0000313" key="9">
    <source>
        <dbReference type="Proteomes" id="UP001295740"/>
    </source>
</evidence>
<evidence type="ECO:0000256" key="2">
    <source>
        <dbReference type="ARBA" id="ARBA00022692"/>
    </source>
</evidence>
<feature type="transmembrane region" description="Helical" evidence="6">
    <location>
        <begin position="465"/>
        <end position="489"/>
    </location>
</feature>
<feature type="transmembrane region" description="Helical" evidence="6">
    <location>
        <begin position="293"/>
        <end position="315"/>
    </location>
</feature>
<dbReference type="GO" id="GO:0016020">
    <property type="term" value="C:membrane"/>
    <property type="evidence" value="ECO:0007669"/>
    <property type="project" value="UniProtKB-SubCell"/>
</dbReference>
<feature type="region of interest" description="Disordered" evidence="5">
    <location>
        <begin position="1"/>
        <end position="30"/>
    </location>
</feature>